<organism evidence="2 3">
    <name type="scientific">Apiospora hydei</name>
    <dbReference type="NCBI Taxonomy" id="1337664"/>
    <lineage>
        <taxon>Eukaryota</taxon>
        <taxon>Fungi</taxon>
        <taxon>Dikarya</taxon>
        <taxon>Ascomycota</taxon>
        <taxon>Pezizomycotina</taxon>
        <taxon>Sordariomycetes</taxon>
        <taxon>Xylariomycetidae</taxon>
        <taxon>Amphisphaeriales</taxon>
        <taxon>Apiosporaceae</taxon>
        <taxon>Apiospora</taxon>
    </lineage>
</organism>
<dbReference type="PANTHER" id="PTHR33112">
    <property type="entry name" value="DOMAIN PROTEIN, PUTATIVE-RELATED"/>
    <property type="match status" value="1"/>
</dbReference>
<proteinExistence type="predicted"/>
<evidence type="ECO:0000259" key="1">
    <source>
        <dbReference type="Pfam" id="PF06985"/>
    </source>
</evidence>
<comment type="caution">
    <text evidence="2">The sequence shown here is derived from an EMBL/GenBank/DDBJ whole genome shotgun (WGS) entry which is preliminary data.</text>
</comment>
<evidence type="ECO:0000313" key="3">
    <source>
        <dbReference type="Proteomes" id="UP001433268"/>
    </source>
</evidence>
<dbReference type="GeneID" id="92039594"/>
<accession>A0ABR1X8U1</accession>
<keyword evidence="3" id="KW-1185">Reference proteome</keyword>
<gene>
    <name evidence="2" type="ORF">PG997_002219</name>
</gene>
<sequence>MEDIDPSFQAKTIELKRALGVHGQLPAHRCQHCEPVLSVLNPPLPGETCSEELFNVTETKAQIGELARLGCKWWSLISSLIRFLLAQKPTLSTAKDHHHIDPYDDLDPELPPALREHRPLWDNAFWNGSHDEQLGKQDLQTVSVTLNRWAPLDLKMEHTVGVFMLGCGSMRANLMFVGHLNSLVRKSEQLVSHINTQPGSVSAFALSRHWLEYCTHVHGCGILDAPTSMPRILIDVKKLGDDNDVRITETGPQIRCPIQDAIKVTRELGFEYLWIDALCIVQDDDLEKAHDIVHMHNIYRNAAFTIIASRSANVTEGFLQLRKAAGAHAPKTIFSVAGDDEANVEANNVIAVLDRHESYEPWDNRAWTLQERLSSGRFLMFGNFQTDWSCRRDEHPYNDCDGWLLHRQRKSFGDAHQERYSLATDIMNQKTTHLDRRSLLQTWYIILKCYAGREITYPKDRLPAISSIARAFARVLDDEYVCGHWKSNLHADLLWINEHIRLETPEISWSWASSSGPISYHRDSWDSTADADFRVLGFTPTFVSNEDPYGAADSAILTLRGLLVALPCSDLPPTTPPTAELAPSFDADQSLDEYKKAQDQLALRDAHQDLKRIVRGEANCWYEFHWDREGILDGSDAKAKGLRAVTEAACESPVFLFASGRFNTWHRNFQTLGGLLLRYLGRQDKFKRVGCFLISPWGHPLMGHHGNDLETARKVLATRIGLDGPEITSEGCTDVIRELWGGIENVRTVNLI</sequence>
<name>A0ABR1X8U1_9PEZI</name>
<evidence type="ECO:0000313" key="2">
    <source>
        <dbReference type="EMBL" id="KAK8091858.1"/>
    </source>
</evidence>
<dbReference type="RefSeq" id="XP_066673830.1">
    <property type="nucleotide sequence ID" value="XM_066806534.1"/>
</dbReference>
<dbReference type="InterPro" id="IPR010730">
    <property type="entry name" value="HET"/>
</dbReference>
<reference evidence="2 3" key="1">
    <citation type="submission" date="2023-01" db="EMBL/GenBank/DDBJ databases">
        <title>Analysis of 21 Apiospora genomes using comparative genomics revels a genus with tremendous synthesis potential of carbohydrate active enzymes and secondary metabolites.</title>
        <authorList>
            <person name="Sorensen T."/>
        </authorList>
    </citation>
    <scope>NUCLEOTIDE SEQUENCE [LARGE SCALE GENOMIC DNA]</scope>
    <source>
        <strain evidence="2 3">CBS 114990</strain>
    </source>
</reference>
<feature type="domain" description="Heterokaryon incompatibility" evidence="1">
    <location>
        <begin position="245"/>
        <end position="371"/>
    </location>
</feature>
<dbReference type="Pfam" id="PF06985">
    <property type="entry name" value="HET"/>
    <property type="match status" value="1"/>
</dbReference>
<dbReference type="EMBL" id="JAQQWN010000003">
    <property type="protein sequence ID" value="KAK8091858.1"/>
    <property type="molecule type" value="Genomic_DNA"/>
</dbReference>
<dbReference type="Proteomes" id="UP001433268">
    <property type="component" value="Unassembled WGS sequence"/>
</dbReference>
<protein>
    <submittedName>
        <fullName evidence="2">Heterokaryon incompatibility protein-domain-containing protein</fullName>
    </submittedName>
</protein>
<dbReference type="PANTHER" id="PTHR33112:SF16">
    <property type="entry name" value="HETEROKARYON INCOMPATIBILITY DOMAIN-CONTAINING PROTEIN"/>
    <property type="match status" value="1"/>
</dbReference>